<reference evidence="2" key="1">
    <citation type="submission" date="2021-01" db="EMBL/GenBank/DDBJ databases">
        <authorList>
            <person name="Zahm M."/>
            <person name="Roques C."/>
            <person name="Cabau C."/>
            <person name="Klopp C."/>
            <person name="Donnadieu C."/>
            <person name="Jouanno E."/>
            <person name="Lampietro C."/>
            <person name="Louis A."/>
            <person name="Herpin A."/>
            <person name="Echchiki A."/>
            <person name="Berthelot C."/>
            <person name="Parey E."/>
            <person name="Roest-Crollius H."/>
            <person name="Braasch I."/>
            <person name="Postlethwait J."/>
            <person name="Bobe J."/>
            <person name="Montfort J."/>
            <person name="Bouchez O."/>
            <person name="Begum T."/>
            <person name="Mejri S."/>
            <person name="Adams A."/>
            <person name="Chen W.-J."/>
            <person name="Guiguen Y."/>
        </authorList>
    </citation>
    <scope>NUCLEOTIDE SEQUENCE</scope>
    <source>
        <strain evidence="2">YG-15Mar2019-1</strain>
        <tissue evidence="2">Brain</tissue>
    </source>
</reference>
<protein>
    <submittedName>
        <fullName evidence="2">Uncharacterized protein</fullName>
    </submittedName>
</protein>
<dbReference type="AlphaFoldDB" id="A0A9D3Q1L2"/>
<dbReference type="OrthoDB" id="8936013at2759"/>
<dbReference type="Proteomes" id="UP001046870">
    <property type="component" value="Chromosome 8"/>
</dbReference>
<name>A0A9D3Q1L2_MEGAT</name>
<evidence type="ECO:0000256" key="1">
    <source>
        <dbReference type="SAM" id="MobiDB-lite"/>
    </source>
</evidence>
<accession>A0A9D3Q1L2</accession>
<proteinExistence type="predicted"/>
<keyword evidence="3" id="KW-1185">Reference proteome</keyword>
<dbReference type="PANTHER" id="PTHR15545:SF4">
    <property type="entry name" value="PDZ DOMAIN-CONTAINING PROTEIN 4"/>
    <property type="match status" value="1"/>
</dbReference>
<feature type="compositionally biased region" description="Basic and acidic residues" evidence="1">
    <location>
        <begin position="451"/>
        <end position="475"/>
    </location>
</feature>
<feature type="region of interest" description="Disordered" evidence="1">
    <location>
        <begin position="436"/>
        <end position="501"/>
    </location>
</feature>
<gene>
    <name evidence="2" type="ORF">MATL_G00109970</name>
</gene>
<evidence type="ECO:0000313" key="3">
    <source>
        <dbReference type="Proteomes" id="UP001046870"/>
    </source>
</evidence>
<organism evidence="2 3">
    <name type="scientific">Megalops atlanticus</name>
    <name type="common">Tarpon</name>
    <name type="synonym">Clupea gigantea</name>
    <dbReference type="NCBI Taxonomy" id="7932"/>
    <lineage>
        <taxon>Eukaryota</taxon>
        <taxon>Metazoa</taxon>
        <taxon>Chordata</taxon>
        <taxon>Craniata</taxon>
        <taxon>Vertebrata</taxon>
        <taxon>Euteleostomi</taxon>
        <taxon>Actinopterygii</taxon>
        <taxon>Neopterygii</taxon>
        <taxon>Teleostei</taxon>
        <taxon>Elopiformes</taxon>
        <taxon>Megalopidae</taxon>
        <taxon>Megalops</taxon>
    </lineage>
</organism>
<dbReference type="PANTHER" id="PTHR15545">
    <property type="entry name" value="PDZ DOMAIN CONTAINING RING FINGER PROTEIN 3, 4"/>
    <property type="match status" value="1"/>
</dbReference>
<feature type="region of interest" description="Disordered" evidence="1">
    <location>
        <begin position="189"/>
        <end position="226"/>
    </location>
</feature>
<evidence type="ECO:0000313" key="2">
    <source>
        <dbReference type="EMBL" id="KAG7472555.1"/>
    </source>
</evidence>
<comment type="caution">
    <text evidence="2">The sequence shown here is derived from an EMBL/GenBank/DDBJ whole genome shotgun (WGS) entry which is preliminary data.</text>
</comment>
<dbReference type="EMBL" id="JAFDVH010000008">
    <property type="protein sequence ID" value="KAG7472555.1"/>
    <property type="molecule type" value="Genomic_DNA"/>
</dbReference>
<dbReference type="InterPro" id="IPR051971">
    <property type="entry name" value="E3_ubiquitin-PDZ_ligase"/>
</dbReference>
<sequence>MGCQLSALLEDDGTVVSGQDLAHVSHRDALRILHSYEQPITMQLEGWRGQYHQSRQTSDCSTQTERSWDALRGLGVTAGSTSRLNAYTNRPCCNHIALSRDHYRASEYLPSIPLDRDSMEELALKEAELSSYVPKQRSCLIGCCNANNDEPSSFLSQTEDDEPVLEKPMGYLPLLHELDSGLGCTDGSFHQGELSGVETEEGVEEPVSTPPEPTSRAGSPSSESLISSELSDSGFYSVSTGEFLHFQRLLEKKLRLYRARGIPRDQRDGLKACWDLESIPEVLTCQPQSRQAPDASRASMSHLCPMGMSLVQLRRAGSPRLGRYNSGSIFSPPPGPSSCSTPSCLRRGMLQHQNSSMEFLHRSGPLMDRRRASHPVSPTYCRAAGLQQRVLSIDFPERPLLQTRQTGCRAASQQQGSTEGCRDFLPRELCFKEDGGEKQEQIFSKDNLPVGKERQGERDQHCHPLHHPQDVHETWPKSASHAGQRGAPYSTMNGHSAGTGKCQSGHFRMVRNQLLKARASQLADELSEATTDEEARVEVKTGRYWSKAERRRHLLLAREQRQRRMARGGASGGGEGGAVGGAGCSMVLELSQRKLTRLRNRKLLDDWTTLEELLTHGTRSGSSEGILCPSPLLAVTTV</sequence>